<dbReference type="InterPro" id="IPR035528">
    <property type="entry name" value="DUF5388"/>
</dbReference>
<dbReference type="AlphaFoldDB" id="A0A3M6SGL0"/>
<dbReference type="Proteomes" id="UP000276940">
    <property type="component" value="Plasmid pVP-R2lc02"/>
</dbReference>
<feature type="region of interest" description="Disordered" evidence="1">
    <location>
        <begin position="1"/>
        <end position="24"/>
    </location>
</feature>
<evidence type="ECO:0000313" key="4">
    <source>
        <dbReference type="Proteomes" id="UP000276940"/>
    </source>
</evidence>
<evidence type="ECO:0000256" key="1">
    <source>
        <dbReference type="SAM" id="MobiDB-lite"/>
    </source>
</evidence>
<reference evidence="3 4" key="1">
    <citation type="journal article" date="2018" name="J Appl Environ Microbiol">
        <title>The gut symbionts Lactobacillus reuteri R2lc and 2010 encode a polyketide synthase cluster that activates the mammalian aryl-hydrocarbon receptor.</title>
        <authorList>
            <person name="Ozcam M."/>
            <person name="Roos S."/>
            <person name="Van Pijkeren J.P."/>
        </authorList>
    </citation>
    <scope>NUCLEOTIDE SEQUENCE [LARGE SCALE GENOMIC DNA]</scope>
    <source>
        <strain evidence="3 4">R2lc</strain>
        <plasmid evidence="4">pvp-r2lc02</plasmid>
        <plasmid evidence="3">pVP-R2lc02</plasmid>
    </source>
</reference>
<dbReference type="EMBL" id="WJND01000018">
    <property type="protein sequence ID" value="MRG90101.1"/>
    <property type="molecule type" value="Genomic_DNA"/>
</dbReference>
<dbReference type="EMBL" id="PTLS01000016">
    <property type="protein sequence ID" value="RMX26574.1"/>
    <property type="molecule type" value="Genomic_DNA"/>
</dbReference>
<feature type="compositionally biased region" description="Basic and acidic residues" evidence="1">
    <location>
        <begin position="10"/>
        <end position="24"/>
    </location>
</feature>
<proteinExistence type="predicted"/>
<sequence>MSLLQHNKGLSKEVSVHTKNQVSRDEIVPKTQSVTFTRNLRVDNHITNQVAALLDLGVAENTKQLISDMVQTRINQLNKEDQNRLQKIVQSLEMKDFYTIQSKH</sequence>
<evidence type="ECO:0000313" key="5">
    <source>
        <dbReference type="Proteomes" id="UP000460207"/>
    </source>
</evidence>
<reference evidence="2 5" key="2">
    <citation type="submission" date="2019-11" db="EMBL/GenBank/DDBJ databases">
        <title>Draft genome sequence of 12 host-associated Lactobacillus reuteri rodent strains.</title>
        <authorList>
            <person name="Zhang S."/>
            <person name="Ozcam M."/>
            <person name="Van Pijkeren J.P."/>
        </authorList>
    </citation>
    <scope>NUCLEOTIDE SEQUENCE [LARGE SCALE GENOMIC DNA]</scope>
    <source>
        <strain evidence="2 5">N4I</strain>
    </source>
</reference>
<dbReference type="Proteomes" id="UP000460207">
    <property type="component" value="Unassembled WGS sequence"/>
</dbReference>
<evidence type="ECO:0000313" key="2">
    <source>
        <dbReference type="EMBL" id="MRG90101.1"/>
    </source>
</evidence>
<name>A0A3M6SGL0_LIMRT</name>
<comment type="caution">
    <text evidence="3">The sequence shown here is derived from an EMBL/GenBank/DDBJ whole genome shotgun (WGS) entry which is preliminary data.</text>
</comment>
<gene>
    <name evidence="3" type="ORF">C5O77_01125</name>
    <name evidence="2" type="ORF">GIX76_08935</name>
</gene>
<keyword evidence="3" id="KW-0614">Plasmid</keyword>
<geneLocation type="plasmid" evidence="3">
    <name>pVP-R2lc02</name>
</geneLocation>
<accession>A0A3M6SGL0</accession>
<dbReference type="RefSeq" id="WP_124215903.1">
    <property type="nucleotide sequence ID" value="NZ_CM011640.1"/>
</dbReference>
<evidence type="ECO:0000313" key="3">
    <source>
        <dbReference type="EMBL" id="RMX26574.1"/>
    </source>
</evidence>
<dbReference type="Pfam" id="PF17363">
    <property type="entry name" value="DUF5388"/>
    <property type="match status" value="1"/>
</dbReference>
<organism evidence="3 4">
    <name type="scientific">Limosilactobacillus reuteri</name>
    <name type="common">Lactobacillus reuteri</name>
    <dbReference type="NCBI Taxonomy" id="1598"/>
    <lineage>
        <taxon>Bacteria</taxon>
        <taxon>Bacillati</taxon>
        <taxon>Bacillota</taxon>
        <taxon>Bacilli</taxon>
        <taxon>Lactobacillales</taxon>
        <taxon>Lactobacillaceae</taxon>
        <taxon>Limosilactobacillus</taxon>
    </lineage>
</organism>
<geneLocation type="plasmid" evidence="4">
    <name>pvp-r2lc02</name>
</geneLocation>
<protein>
    <submittedName>
        <fullName evidence="3">Uncharacterized protein</fullName>
    </submittedName>
</protein>